<keyword evidence="8" id="KW-0234">DNA repair</keyword>
<feature type="site" description="Transition state stabilizer" evidence="10">
    <location>
        <position position="145"/>
    </location>
</feature>
<evidence type="ECO:0000256" key="10">
    <source>
        <dbReference type="PIRSR" id="PIRSR604808-3"/>
    </source>
</evidence>
<keyword evidence="9" id="KW-0464">Manganese</keyword>
<accession>A0A8C1J0S0</accession>
<evidence type="ECO:0000256" key="2">
    <source>
        <dbReference type="ARBA" id="ARBA00007092"/>
    </source>
</evidence>
<feature type="domain" description="Endonuclease/exonuclease/phosphatase" evidence="11">
    <location>
        <begin position="9"/>
        <end position="215"/>
    </location>
</feature>
<evidence type="ECO:0000256" key="3">
    <source>
        <dbReference type="ARBA" id="ARBA00012115"/>
    </source>
</evidence>
<dbReference type="GO" id="GO:0008081">
    <property type="term" value="F:phosphoric diester hydrolase activity"/>
    <property type="evidence" value="ECO:0007669"/>
    <property type="project" value="TreeGrafter"/>
</dbReference>
<dbReference type="GO" id="GO:0003906">
    <property type="term" value="F:DNA-(apurinic or apyrimidinic site) endonuclease activity"/>
    <property type="evidence" value="ECO:0007669"/>
    <property type="project" value="TreeGrafter"/>
</dbReference>
<comment type="cofactor">
    <cofactor evidence="9">
        <name>Mg(2+)</name>
        <dbReference type="ChEBI" id="CHEBI:18420"/>
    </cofactor>
    <cofactor evidence="9">
        <name>Mn(2+)</name>
        <dbReference type="ChEBI" id="CHEBI:29035"/>
    </cofactor>
    <text evidence="9">Probably binds two magnesium or manganese ions per subunit.</text>
</comment>
<dbReference type="PANTHER" id="PTHR22748">
    <property type="entry name" value="AP ENDONUCLEASE"/>
    <property type="match status" value="1"/>
</dbReference>
<dbReference type="InterPro" id="IPR005135">
    <property type="entry name" value="Endo/exonuclease/phosphatase"/>
</dbReference>
<keyword evidence="5" id="KW-0227">DNA damage</keyword>
<dbReference type="Gene3D" id="3.60.10.10">
    <property type="entry name" value="Endonuclease/exonuclease/phosphatase"/>
    <property type="match status" value="1"/>
</dbReference>
<evidence type="ECO:0000256" key="5">
    <source>
        <dbReference type="ARBA" id="ARBA00022763"/>
    </source>
</evidence>
<feature type="binding site" evidence="9">
    <location>
        <position position="41"/>
    </location>
    <ligand>
        <name>Mg(2+)</name>
        <dbReference type="ChEBI" id="CHEBI:18420"/>
        <label>1</label>
    </ligand>
</feature>
<dbReference type="CDD" id="cd09076">
    <property type="entry name" value="L1-EN"/>
    <property type="match status" value="1"/>
</dbReference>
<dbReference type="SUPFAM" id="SSF56219">
    <property type="entry name" value="DNase I-like"/>
    <property type="match status" value="1"/>
</dbReference>
<evidence type="ECO:0000313" key="13">
    <source>
        <dbReference type="Proteomes" id="UP000694427"/>
    </source>
</evidence>
<dbReference type="GO" id="GO:0008311">
    <property type="term" value="F:double-stranded DNA 3'-5' DNA exonuclease activity"/>
    <property type="evidence" value="ECO:0007669"/>
    <property type="project" value="UniProtKB-EC"/>
</dbReference>
<dbReference type="EC" id="3.1.11.2" evidence="3"/>
<evidence type="ECO:0000256" key="6">
    <source>
        <dbReference type="ARBA" id="ARBA00022801"/>
    </source>
</evidence>
<comment type="catalytic activity">
    <reaction evidence="1">
        <text>Exonucleolytic cleavage in the 3'- to 5'-direction to yield nucleoside 5'-phosphates.</text>
        <dbReference type="EC" id="3.1.11.2"/>
    </reaction>
</comment>
<feature type="binding site" evidence="9">
    <location>
        <position position="145"/>
    </location>
    <ligand>
        <name>Mg(2+)</name>
        <dbReference type="ChEBI" id="CHEBI:18420"/>
        <label>1</label>
    </ligand>
</feature>
<name>A0A8C1J0S0_CYPCA</name>
<reference evidence="12" key="1">
    <citation type="submission" date="2025-08" db="UniProtKB">
        <authorList>
            <consortium name="Ensembl"/>
        </authorList>
    </citation>
    <scope>IDENTIFICATION</scope>
</reference>
<evidence type="ECO:0000256" key="8">
    <source>
        <dbReference type="ARBA" id="ARBA00023204"/>
    </source>
</evidence>
<comment type="similarity">
    <text evidence="2">Belongs to the DNA repair enzymes AP/ExoA family.</text>
</comment>
<evidence type="ECO:0000259" key="11">
    <source>
        <dbReference type="Pfam" id="PF03372"/>
    </source>
</evidence>
<feature type="site" description="Important for catalytic activity" evidence="10">
    <location>
        <position position="205"/>
    </location>
</feature>
<dbReference type="GO" id="GO:0046872">
    <property type="term" value="F:metal ion binding"/>
    <property type="evidence" value="ECO:0007669"/>
    <property type="project" value="UniProtKB-KW"/>
</dbReference>
<dbReference type="AlphaFoldDB" id="A0A8C1J0S0"/>
<feature type="binding site" evidence="9">
    <location>
        <position position="143"/>
    </location>
    <ligand>
        <name>Mg(2+)</name>
        <dbReference type="ChEBI" id="CHEBI:18420"/>
        <label>1</label>
    </ligand>
</feature>
<sequence>MSIQSLNILSLNVNGLNSAIKRTHVLEYIYRKKVDIALIQETHLKQCDVAQFQNKHYRLIASSCALNKTKGVCILLNRKISCNVNITGNDENGRLAFARVCIFNHNLSFTSIYCPNEPDKDFFSYIGNILLEQNDFSLVVGGDFNAVLNPSLDKSNSDAIGNSSSTLLKSLLKDLNLEDIRRIQNTTARDYTFFSNRQKTFSRIDYIFLSPTQHTSINILPILQPVLQLIRSYRSFVQIPEIRPIRAYTTTAPLSAKGRFHINVLYSFICTVICVSCSSVGRLLRDTLICNHAIMGSIPENGRARKMYMLNKS</sequence>
<dbReference type="Pfam" id="PF03372">
    <property type="entry name" value="Exo_endo_phos"/>
    <property type="match status" value="1"/>
</dbReference>
<keyword evidence="7 9" id="KW-0460">Magnesium</keyword>
<evidence type="ECO:0000256" key="4">
    <source>
        <dbReference type="ARBA" id="ARBA00022723"/>
    </source>
</evidence>
<keyword evidence="6" id="KW-0378">Hydrolase</keyword>
<dbReference type="Proteomes" id="UP000694427">
    <property type="component" value="Unplaced"/>
</dbReference>
<evidence type="ECO:0000256" key="7">
    <source>
        <dbReference type="ARBA" id="ARBA00022842"/>
    </source>
</evidence>
<dbReference type="InterPro" id="IPR036691">
    <property type="entry name" value="Endo/exonu/phosph_ase_sf"/>
</dbReference>
<keyword evidence="4 9" id="KW-0479">Metal-binding</keyword>
<keyword evidence="13" id="KW-1185">Reference proteome</keyword>
<reference evidence="12" key="2">
    <citation type="submission" date="2025-09" db="UniProtKB">
        <authorList>
            <consortium name="Ensembl"/>
        </authorList>
    </citation>
    <scope>IDENTIFICATION</scope>
</reference>
<evidence type="ECO:0000256" key="1">
    <source>
        <dbReference type="ARBA" id="ARBA00000493"/>
    </source>
</evidence>
<protein>
    <recommendedName>
        <fullName evidence="3">exodeoxyribonuclease III</fullName>
        <ecNumber evidence="3">3.1.11.2</ecNumber>
    </recommendedName>
</protein>
<evidence type="ECO:0000313" key="12">
    <source>
        <dbReference type="Ensembl" id="ENSCCRP00010025536.1"/>
    </source>
</evidence>
<feature type="binding site" evidence="9">
    <location>
        <position position="12"/>
    </location>
    <ligand>
        <name>Mg(2+)</name>
        <dbReference type="ChEBI" id="CHEBI:18420"/>
        <label>1</label>
    </ligand>
</feature>
<proteinExistence type="inferred from homology"/>
<dbReference type="Ensembl" id="ENSCCRT00010028024.1">
    <property type="protein sequence ID" value="ENSCCRP00010025536.1"/>
    <property type="gene ID" value="ENSCCRG00010010998.1"/>
</dbReference>
<dbReference type="GO" id="GO:0005634">
    <property type="term" value="C:nucleus"/>
    <property type="evidence" value="ECO:0007669"/>
    <property type="project" value="TreeGrafter"/>
</dbReference>
<dbReference type="PANTHER" id="PTHR22748:SF26">
    <property type="entry name" value="ENDONUCLEASE_EXONUCLEASE_PHOSPHATASE DOMAIN-CONTAINING PROTEIN"/>
    <property type="match status" value="1"/>
</dbReference>
<dbReference type="InterPro" id="IPR004808">
    <property type="entry name" value="AP_endonuc_1"/>
</dbReference>
<evidence type="ECO:0000256" key="9">
    <source>
        <dbReference type="PIRSR" id="PIRSR604808-2"/>
    </source>
</evidence>
<dbReference type="GO" id="GO:0006284">
    <property type="term" value="P:base-excision repair"/>
    <property type="evidence" value="ECO:0007669"/>
    <property type="project" value="TreeGrafter"/>
</dbReference>
<organism evidence="12 13">
    <name type="scientific">Cyprinus carpio</name>
    <name type="common">Common carp</name>
    <dbReference type="NCBI Taxonomy" id="7962"/>
    <lineage>
        <taxon>Eukaryota</taxon>
        <taxon>Metazoa</taxon>
        <taxon>Chordata</taxon>
        <taxon>Craniata</taxon>
        <taxon>Vertebrata</taxon>
        <taxon>Euteleostomi</taxon>
        <taxon>Actinopterygii</taxon>
        <taxon>Neopterygii</taxon>
        <taxon>Teleostei</taxon>
        <taxon>Ostariophysi</taxon>
        <taxon>Cypriniformes</taxon>
        <taxon>Cyprinidae</taxon>
        <taxon>Cyprininae</taxon>
        <taxon>Cyprinus</taxon>
    </lineage>
</organism>